<gene>
    <name evidence="1" type="ORF">SS7213T_00224</name>
</gene>
<keyword evidence="1" id="KW-0808">Transferase</keyword>
<evidence type="ECO:0000313" key="1">
    <source>
        <dbReference type="EMBL" id="EHJ09190.1"/>
    </source>
</evidence>
<dbReference type="GO" id="GO:0016740">
    <property type="term" value="F:transferase activity"/>
    <property type="evidence" value="ECO:0007669"/>
    <property type="project" value="UniProtKB-KW"/>
</dbReference>
<proteinExistence type="predicted"/>
<comment type="caution">
    <text evidence="1">The sequence shown here is derived from an EMBL/GenBank/DDBJ whole genome shotgun (WGS) entry which is preliminary data.</text>
</comment>
<keyword evidence="2" id="KW-1185">Reference proteome</keyword>
<dbReference type="OrthoDB" id="9810718at2"/>
<dbReference type="PATRIC" id="fig|911238.3.peg.42"/>
<dbReference type="Proteomes" id="UP000005413">
    <property type="component" value="Unassembled WGS sequence"/>
</dbReference>
<organism evidence="1 2">
    <name type="scientific">Staphylococcus simiae CCM 7213 = CCUG 51256</name>
    <dbReference type="NCBI Taxonomy" id="911238"/>
    <lineage>
        <taxon>Bacteria</taxon>
        <taxon>Bacillati</taxon>
        <taxon>Bacillota</taxon>
        <taxon>Bacilli</taxon>
        <taxon>Bacillales</taxon>
        <taxon>Staphylococcaceae</taxon>
        <taxon>Staphylococcus</taxon>
    </lineage>
</organism>
<dbReference type="EMBL" id="AEUN01000010">
    <property type="protein sequence ID" value="EHJ09190.1"/>
    <property type="molecule type" value="Genomic_DNA"/>
</dbReference>
<dbReference type="AlphaFoldDB" id="G5JF53"/>
<dbReference type="GO" id="GO:0005975">
    <property type="term" value="P:carbohydrate metabolic process"/>
    <property type="evidence" value="ECO:0007669"/>
    <property type="project" value="InterPro"/>
</dbReference>
<evidence type="ECO:0000313" key="2">
    <source>
        <dbReference type="Proteomes" id="UP000005413"/>
    </source>
</evidence>
<dbReference type="RefSeq" id="WP_002461574.1">
    <property type="nucleotide sequence ID" value="NZ_AEUN01000010.1"/>
</dbReference>
<dbReference type="SUPFAM" id="SSF48208">
    <property type="entry name" value="Six-hairpin glycosidases"/>
    <property type="match status" value="1"/>
</dbReference>
<name>G5JF53_9STAP</name>
<protein>
    <submittedName>
        <fullName evidence="1">Poly (Glycerol-phosphate) alpha-glucosyltransferase</fullName>
    </submittedName>
</protein>
<accession>G5JF53</accession>
<dbReference type="InterPro" id="IPR008928">
    <property type="entry name" value="6-hairpin_glycosidase_sf"/>
</dbReference>
<sequence length="540" mass="63832">MSIETKISHLVNTIQQQEDVKDYSFLSLGKRNIKAVVKLLKNPKRLERDIIKQCQNFKKKTGEYPEWIKVDIVTDILETSFIDIQQQLVETRRNYIDFGIAFDQFWNLTFLPEEINANAFIIPDRETNQLYLSERNINNYLRKYTNHSKAFSIDFYQNKKVYQFFTKGYILDQDQIYELDSKGVTKGLRHVENLSQEIDKMIGSSVDVLEHMSQDNGRFIYGYFGHFDKEINFYNILRHSSSTYALIEGLTYLGKDLTPAAKAIDYIIDNYLYDTGEVGYIFDDTEGINEIKLGQNASFIFAVCEYLKVNPDNTKYLKAAQKVAHGILLMINSDTYKTTHVLNYPDLTVKEDFRIVYYDGEAALALLRLYQVDQNPLWLNTTKNLFSYFIEHDYWKYHDHWLGYCSNELVQIEPKDEYVIFGIKNVYMYLDFIKTRDTTFPTFLEMLMASYRLVQKAKETGRQHLVDELIDEQQLIDIIQLRANYQRVGYYYPEVAMYFKNPARLLGGFFIKHHAYRMRIDDLEHYISGYVQYQKAFKND</sequence>
<reference evidence="1 2" key="1">
    <citation type="journal article" date="2012" name="BMC Genomics">
        <title>Comparative genomic analysis of the genus Staphylococcus including Staphylococcus aureus and its newly described sister species Staphylococcus simiae.</title>
        <authorList>
            <person name="Suzuki H."/>
            <person name="Lefebure T."/>
            <person name="Pavinski Bitar P."/>
            <person name="Stanhope M.J."/>
        </authorList>
    </citation>
    <scope>NUCLEOTIDE SEQUENCE [LARGE SCALE GENOMIC DNA]</scope>
    <source>
        <strain evidence="1 2">CCM 7213</strain>
    </source>
</reference>